<evidence type="ECO:0000259" key="5">
    <source>
        <dbReference type="Pfam" id="PF00551"/>
    </source>
</evidence>
<evidence type="ECO:0000259" key="6">
    <source>
        <dbReference type="Pfam" id="PF02911"/>
    </source>
</evidence>
<keyword evidence="3 7" id="KW-0808">Transferase</keyword>
<dbReference type="Pfam" id="PF00551">
    <property type="entry name" value="Formyl_trans_N"/>
    <property type="match status" value="1"/>
</dbReference>
<dbReference type="PANTHER" id="PTHR11138:SF5">
    <property type="entry name" value="METHIONYL-TRNA FORMYLTRANSFERASE, MITOCHONDRIAL"/>
    <property type="match status" value="1"/>
</dbReference>
<dbReference type="SUPFAM" id="SSF50486">
    <property type="entry name" value="FMT C-terminal domain-like"/>
    <property type="match status" value="1"/>
</dbReference>
<dbReference type="AlphaFoldDB" id="A0A0W8FSJ7"/>
<dbReference type="SUPFAM" id="SSF53328">
    <property type="entry name" value="Formyltransferase"/>
    <property type="match status" value="1"/>
</dbReference>
<dbReference type="InterPro" id="IPR001555">
    <property type="entry name" value="GART_AS"/>
</dbReference>
<reference evidence="7" key="1">
    <citation type="journal article" date="2015" name="Proc. Natl. Acad. Sci. U.S.A.">
        <title>Networks of energetic and metabolic interactions define dynamics in microbial communities.</title>
        <authorList>
            <person name="Embree M."/>
            <person name="Liu J.K."/>
            <person name="Al-Bassam M.M."/>
            <person name="Zengler K."/>
        </authorList>
    </citation>
    <scope>NUCLEOTIDE SEQUENCE</scope>
</reference>
<dbReference type="PANTHER" id="PTHR11138">
    <property type="entry name" value="METHIONYL-TRNA FORMYLTRANSFERASE"/>
    <property type="match status" value="1"/>
</dbReference>
<dbReference type="CDD" id="cd08646">
    <property type="entry name" value="FMT_core_Met-tRNA-FMT_N"/>
    <property type="match status" value="1"/>
</dbReference>
<name>A0A0W8FSJ7_9ZZZZ</name>
<evidence type="ECO:0000256" key="4">
    <source>
        <dbReference type="ARBA" id="ARBA00022917"/>
    </source>
</evidence>
<dbReference type="FunFam" id="3.40.50.12230:FF:000001">
    <property type="entry name" value="Methionyl-tRNA formyltransferase"/>
    <property type="match status" value="1"/>
</dbReference>
<protein>
    <recommendedName>
        <fullName evidence="2">methionyl-tRNA formyltransferase</fullName>
        <ecNumber evidence="2">2.1.2.9</ecNumber>
    </recommendedName>
</protein>
<dbReference type="CDD" id="cd08704">
    <property type="entry name" value="Met_tRNA_FMT_C"/>
    <property type="match status" value="1"/>
</dbReference>
<feature type="domain" description="Formyl transferase N-terminal" evidence="5">
    <location>
        <begin position="6"/>
        <end position="182"/>
    </location>
</feature>
<dbReference type="EMBL" id="LNQE01000882">
    <property type="protein sequence ID" value="KUG23846.1"/>
    <property type="molecule type" value="Genomic_DNA"/>
</dbReference>
<dbReference type="GO" id="GO:0005829">
    <property type="term" value="C:cytosol"/>
    <property type="evidence" value="ECO:0007669"/>
    <property type="project" value="TreeGrafter"/>
</dbReference>
<proteinExistence type="inferred from homology"/>
<evidence type="ECO:0000256" key="1">
    <source>
        <dbReference type="ARBA" id="ARBA00010699"/>
    </source>
</evidence>
<dbReference type="HAMAP" id="MF_00182">
    <property type="entry name" value="Formyl_trans"/>
    <property type="match status" value="1"/>
</dbReference>
<evidence type="ECO:0000313" key="7">
    <source>
        <dbReference type="EMBL" id="KUG23846.1"/>
    </source>
</evidence>
<dbReference type="GO" id="GO:0004479">
    <property type="term" value="F:methionyl-tRNA formyltransferase activity"/>
    <property type="evidence" value="ECO:0007669"/>
    <property type="project" value="UniProtKB-EC"/>
</dbReference>
<dbReference type="InterPro" id="IPR011034">
    <property type="entry name" value="Formyl_transferase-like_C_sf"/>
</dbReference>
<dbReference type="PROSITE" id="PS00373">
    <property type="entry name" value="GART"/>
    <property type="match status" value="1"/>
</dbReference>
<gene>
    <name evidence="7" type="ORF">ASZ90_006331</name>
</gene>
<comment type="caution">
    <text evidence="7">The sequence shown here is derived from an EMBL/GenBank/DDBJ whole genome shotgun (WGS) entry which is preliminary data.</text>
</comment>
<dbReference type="InterPro" id="IPR002376">
    <property type="entry name" value="Formyl_transf_N"/>
</dbReference>
<accession>A0A0W8FSJ7</accession>
<dbReference type="InterPro" id="IPR005794">
    <property type="entry name" value="Fmt"/>
</dbReference>
<organism evidence="7">
    <name type="scientific">hydrocarbon metagenome</name>
    <dbReference type="NCBI Taxonomy" id="938273"/>
    <lineage>
        <taxon>unclassified sequences</taxon>
        <taxon>metagenomes</taxon>
        <taxon>ecological metagenomes</taxon>
    </lineage>
</organism>
<sequence length="312" mass="33983">MAKPRILFMGTPDFALPALSLLHGQNYPIIGVVTQPDRPKGRGLKEVASPVKILALELGLPVFQPEKVNDPSFLETFKKLNPDMVVVVSFGQILPKTIIDYPPLKCLNIHPSLLPKYRGAAPLNWQIIRGETKTGVTIMLMDEGMDSGDIILQEETHLGSTETCGELHDRLAQRGAVLLIESIEQIAQGAAKRKPQDPSGITFAPRLKKETGKIDWHNNVSDIVNLIRGLSPMPAAYTHLDGQSLKVFTAEARLENINQPPGTIGTANAAGLPVAAVDGYVILKDIQLAGKKRMPVSDFLRGYHLKTGSVLQ</sequence>
<feature type="domain" description="Formyl transferase C-terminal" evidence="6">
    <location>
        <begin position="206"/>
        <end position="303"/>
    </location>
</feature>
<dbReference type="Pfam" id="PF02911">
    <property type="entry name" value="Formyl_trans_C"/>
    <property type="match status" value="1"/>
</dbReference>
<dbReference type="NCBIfam" id="TIGR00460">
    <property type="entry name" value="fmt"/>
    <property type="match status" value="1"/>
</dbReference>
<dbReference type="InterPro" id="IPR041711">
    <property type="entry name" value="Met-tRNA-FMT_N"/>
</dbReference>
<comment type="similarity">
    <text evidence="1">Belongs to the Fmt family.</text>
</comment>
<evidence type="ECO:0000256" key="3">
    <source>
        <dbReference type="ARBA" id="ARBA00022679"/>
    </source>
</evidence>
<keyword evidence="4" id="KW-0648">Protein biosynthesis</keyword>
<dbReference type="Gene3D" id="3.40.50.12230">
    <property type="match status" value="1"/>
</dbReference>
<dbReference type="InterPro" id="IPR036477">
    <property type="entry name" value="Formyl_transf_N_sf"/>
</dbReference>
<dbReference type="EC" id="2.1.2.9" evidence="2"/>
<dbReference type="InterPro" id="IPR044135">
    <property type="entry name" value="Met-tRNA-FMT_C"/>
</dbReference>
<evidence type="ECO:0000256" key="2">
    <source>
        <dbReference type="ARBA" id="ARBA00012261"/>
    </source>
</evidence>
<dbReference type="InterPro" id="IPR005793">
    <property type="entry name" value="Formyl_trans_C"/>
</dbReference>